<keyword evidence="2" id="KW-0542">Nucleomorph</keyword>
<proteinExistence type="predicted"/>
<evidence type="ECO:0008006" key="3">
    <source>
        <dbReference type="Google" id="ProtNLM"/>
    </source>
</evidence>
<name>A0A0H5BHU9_9EUKA</name>
<dbReference type="EMBL" id="AB996601">
    <property type="protein sequence ID" value="BAS01713.1"/>
    <property type="molecule type" value="Genomic_DNA"/>
</dbReference>
<sequence>MYKLFMLFNFLTLSCILSKNIFFKSLKKIYKCFLDEMFYLKVIFKVFSHFFIFSNSYMFLKSKIFCKLLLFFNKNIHMKLLFNFLYKVLFLKSFPTQRNSNTLTYFMVSRIQISIFQIFLLTKFCLFYYKFLCLFFFTKNLFTNASLMNSLTIKCVQLTLHTIHVCEINYFFHFDFLHNF</sequence>
<geneLocation type="nucleomorph" evidence="2"/>
<feature type="transmembrane region" description="Helical" evidence="1">
    <location>
        <begin position="42"/>
        <end position="60"/>
    </location>
</feature>
<keyword evidence="1" id="KW-0812">Transmembrane</keyword>
<dbReference type="PROSITE" id="PS51257">
    <property type="entry name" value="PROKAR_LIPOPROTEIN"/>
    <property type="match status" value="1"/>
</dbReference>
<evidence type="ECO:0000313" key="2">
    <source>
        <dbReference type="EMBL" id="BAS01713.1"/>
    </source>
</evidence>
<keyword evidence="1" id="KW-1133">Transmembrane helix</keyword>
<evidence type="ECO:0000256" key="1">
    <source>
        <dbReference type="SAM" id="Phobius"/>
    </source>
</evidence>
<accession>A0A0H5BHU9</accession>
<organism evidence="2">
    <name type="scientific">Lotharella vacuolata</name>
    <dbReference type="NCBI Taxonomy" id="74820"/>
    <lineage>
        <taxon>Eukaryota</taxon>
        <taxon>Sar</taxon>
        <taxon>Rhizaria</taxon>
        <taxon>Cercozoa</taxon>
        <taxon>Chlorarachniophyceae</taxon>
        <taxon>Lotharella</taxon>
    </lineage>
</organism>
<dbReference type="AlphaFoldDB" id="A0A0H5BHU9"/>
<reference evidence="2" key="1">
    <citation type="journal article" date="2015" name="Genome Biol. Evol.">
        <title>Nucleomorph Genome Sequences of Two Chlorarachniophytes, Amorphochlora amoebiformis and Lotharella vacuolata.</title>
        <authorList>
            <person name="Suzuki S."/>
            <person name="Shirato S."/>
            <person name="Hirakawa Y."/>
            <person name="Ishida K."/>
        </authorList>
    </citation>
    <scope>NUCLEOTIDE SEQUENCE</scope>
    <source>
        <strain evidence="2">CCMP240</strain>
    </source>
</reference>
<protein>
    <recommendedName>
        <fullName evidence="3">Transmembrane protein</fullName>
    </recommendedName>
</protein>
<keyword evidence="1" id="KW-0472">Membrane</keyword>
<feature type="transmembrane region" description="Helical" evidence="1">
    <location>
        <begin position="115"/>
        <end position="138"/>
    </location>
</feature>